<dbReference type="GeneTree" id="ENSGT00910000147582"/>
<feature type="signal peptide" evidence="1">
    <location>
        <begin position="1"/>
        <end position="23"/>
    </location>
</feature>
<keyword evidence="1" id="KW-0732">Signal</keyword>
<organism evidence="2 3">
    <name type="scientific">Cercocebus atys</name>
    <name type="common">Sooty mangabey</name>
    <name type="synonym">Cercocebus torquatus atys</name>
    <dbReference type="NCBI Taxonomy" id="9531"/>
    <lineage>
        <taxon>Eukaryota</taxon>
        <taxon>Metazoa</taxon>
        <taxon>Chordata</taxon>
        <taxon>Craniata</taxon>
        <taxon>Vertebrata</taxon>
        <taxon>Euteleostomi</taxon>
        <taxon>Mammalia</taxon>
        <taxon>Eutheria</taxon>
        <taxon>Euarchontoglires</taxon>
        <taxon>Primates</taxon>
        <taxon>Haplorrhini</taxon>
        <taxon>Catarrhini</taxon>
        <taxon>Cercopithecidae</taxon>
        <taxon>Cercopithecinae</taxon>
        <taxon>Cercocebus</taxon>
    </lineage>
</organism>
<dbReference type="Ensembl" id="ENSCATT00000065259.1">
    <property type="protein sequence ID" value="ENSCATP00000040901.1"/>
    <property type="gene ID" value="ENSCATG00000043059.1"/>
</dbReference>
<keyword evidence="3" id="KW-1185">Reference proteome</keyword>
<feature type="chain" id="PRO_5014421814" evidence="1">
    <location>
        <begin position="24"/>
        <end position="83"/>
    </location>
</feature>
<name>A0A2K5NU72_CERAT</name>
<dbReference type="OMA" id="MVTIWPF"/>
<sequence length="83" mass="9713">MVTIWPFPVNSLILHCKIFLTSTYLYDVTCNSLLEQTTFWTQSDISHLLLLDNAFYEYILKSRLFFGCDHMMCLGLLKINPNC</sequence>
<evidence type="ECO:0000256" key="1">
    <source>
        <dbReference type="SAM" id="SignalP"/>
    </source>
</evidence>
<dbReference type="Proteomes" id="UP000233060">
    <property type="component" value="Unassembled WGS sequence"/>
</dbReference>
<reference evidence="2" key="1">
    <citation type="submission" date="2025-08" db="UniProtKB">
        <authorList>
            <consortium name="Ensembl"/>
        </authorList>
    </citation>
    <scope>IDENTIFICATION</scope>
</reference>
<evidence type="ECO:0000313" key="3">
    <source>
        <dbReference type="Proteomes" id="UP000233060"/>
    </source>
</evidence>
<reference evidence="2" key="2">
    <citation type="submission" date="2025-09" db="UniProtKB">
        <authorList>
            <consortium name="Ensembl"/>
        </authorList>
    </citation>
    <scope>IDENTIFICATION</scope>
</reference>
<evidence type="ECO:0000313" key="2">
    <source>
        <dbReference type="Ensembl" id="ENSCATP00000040901.1"/>
    </source>
</evidence>
<protein>
    <submittedName>
        <fullName evidence="2">Uncharacterized protein</fullName>
    </submittedName>
</protein>
<dbReference type="AlphaFoldDB" id="A0A2K5NU72"/>
<proteinExistence type="predicted"/>
<accession>A0A2K5NU72</accession>
<dbReference type="Bgee" id="ENSCATG00000043059">
    <property type="expression patterns" value="Expressed in cerebellum and 4 other cell types or tissues"/>
</dbReference>